<evidence type="ECO:0000313" key="6">
    <source>
        <dbReference type="EMBL" id="MCE8051782.1"/>
    </source>
</evidence>
<organism evidence="6 7">
    <name type="scientific">Billgrantia desiderata</name>
    <dbReference type="NCBI Taxonomy" id="52021"/>
    <lineage>
        <taxon>Bacteria</taxon>
        <taxon>Pseudomonadati</taxon>
        <taxon>Pseudomonadota</taxon>
        <taxon>Gammaproteobacteria</taxon>
        <taxon>Oceanospirillales</taxon>
        <taxon>Halomonadaceae</taxon>
        <taxon>Billgrantia</taxon>
    </lineage>
</organism>
<dbReference type="InterPro" id="IPR027417">
    <property type="entry name" value="P-loop_NTPase"/>
</dbReference>
<evidence type="ECO:0000259" key="5">
    <source>
        <dbReference type="PROSITE" id="PS50893"/>
    </source>
</evidence>
<dbReference type="EMBL" id="JABFTS010000003">
    <property type="protein sequence ID" value="MCE8051782.1"/>
    <property type="molecule type" value="Genomic_DNA"/>
</dbReference>
<dbReference type="SMART" id="SM00382">
    <property type="entry name" value="AAA"/>
    <property type="match status" value="1"/>
</dbReference>
<dbReference type="PANTHER" id="PTHR42788:SF19">
    <property type="entry name" value="ALIPHATIC SULFONATES IMPORT ATP-BINDING PROTEIN SSUB 2"/>
    <property type="match status" value="1"/>
</dbReference>
<keyword evidence="2" id="KW-0813">Transport</keyword>
<dbReference type="PROSITE" id="PS00211">
    <property type="entry name" value="ABC_TRANSPORTER_1"/>
    <property type="match status" value="1"/>
</dbReference>
<name>A0AAW4YUV3_9GAMM</name>
<dbReference type="GO" id="GO:0005524">
    <property type="term" value="F:ATP binding"/>
    <property type="evidence" value="ECO:0007669"/>
    <property type="project" value="UniProtKB-KW"/>
</dbReference>
<dbReference type="InterPro" id="IPR003593">
    <property type="entry name" value="AAA+_ATPase"/>
</dbReference>
<dbReference type="RefSeq" id="WP_234239417.1">
    <property type="nucleotide sequence ID" value="NZ_JABFTS010000003.1"/>
</dbReference>
<dbReference type="GO" id="GO:0016887">
    <property type="term" value="F:ATP hydrolysis activity"/>
    <property type="evidence" value="ECO:0007669"/>
    <property type="project" value="InterPro"/>
</dbReference>
<reference evidence="6" key="2">
    <citation type="journal article" date="2021" name="Front. Microbiol.">
        <title>Aerobic Denitrification and Heterotrophic Sulfur Oxidation in the Genus Halomonas Revealed by Six Novel Species Characterizations and Genome-Based Analysis.</title>
        <authorList>
            <person name="Wang L."/>
            <person name="Shao Z."/>
        </authorList>
    </citation>
    <scope>NUCLEOTIDE SEQUENCE</scope>
    <source>
        <strain evidence="6">MCCC 1A05776</strain>
    </source>
</reference>
<gene>
    <name evidence="6" type="ORF">HOP61_10795</name>
</gene>
<keyword evidence="3" id="KW-0547">Nucleotide-binding</keyword>
<dbReference type="InterPro" id="IPR017871">
    <property type="entry name" value="ABC_transporter-like_CS"/>
</dbReference>
<protein>
    <submittedName>
        <fullName evidence="6">ATP-binding cassette domain-containing protein</fullName>
    </submittedName>
</protein>
<evidence type="ECO:0000256" key="1">
    <source>
        <dbReference type="ARBA" id="ARBA00005417"/>
    </source>
</evidence>
<dbReference type="InterPro" id="IPR003439">
    <property type="entry name" value="ABC_transporter-like_ATP-bd"/>
</dbReference>
<evidence type="ECO:0000256" key="2">
    <source>
        <dbReference type="ARBA" id="ARBA00022448"/>
    </source>
</evidence>
<dbReference type="PANTHER" id="PTHR42788">
    <property type="entry name" value="TAURINE IMPORT ATP-BINDING PROTEIN-RELATED"/>
    <property type="match status" value="1"/>
</dbReference>
<proteinExistence type="inferred from homology"/>
<evidence type="ECO:0000313" key="7">
    <source>
        <dbReference type="Proteomes" id="UP001320178"/>
    </source>
</evidence>
<evidence type="ECO:0000256" key="3">
    <source>
        <dbReference type="ARBA" id="ARBA00022741"/>
    </source>
</evidence>
<feature type="domain" description="ABC transporter" evidence="5">
    <location>
        <begin position="1"/>
        <end position="207"/>
    </location>
</feature>
<dbReference type="PROSITE" id="PS50893">
    <property type="entry name" value="ABC_TRANSPORTER_2"/>
    <property type="match status" value="1"/>
</dbReference>
<accession>A0AAW4YUV3</accession>
<comment type="similarity">
    <text evidence="1">Belongs to the ABC transporter superfamily.</text>
</comment>
<evidence type="ECO:0000256" key="4">
    <source>
        <dbReference type="ARBA" id="ARBA00022840"/>
    </source>
</evidence>
<dbReference type="Proteomes" id="UP001320178">
    <property type="component" value="Unassembled WGS sequence"/>
</dbReference>
<dbReference type="SUPFAM" id="SSF52540">
    <property type="entry name" value="P-loop containing nucleoside triphosphate hydrolases"/>
    <property type="match status" value="1"/>
</dbReference>
<dbReference type="InterPro" id="IPR050166">
    <property type="entry name" value="ABC_transporter_ATP-bind"/>
</dbReference>
<comment type="caution">
    <text evidence="6">The sequence shown here is derived from an EMBL/GenBank/DDBJ whole genome shotgun (WGS) entry which is preliminary data.</text>
</comment>
<dbReference type="AlphaFoldDB" id="A0AAW4YUV3"/>
<sequence>MAEFDVPAGHAILAPMSLKVAPGDHICLLGPSGIGKTTLLNRLAGLERGQPRPTLRIGYLFQEHRLLPWRTLRDNLRLVGVGRDQVKPLLARVGLEQAADRYPDQLSLGMARRAALARCLAMRPDLLLLDEPFASLDPHRADELKGLIRMLLKQFPAMAMICVTHEARDAEALANRIWYLAGRPAHLRYDARLDAEAHAGLARRLDALGRQASGQANGEPLSIDSIDS</sequence>
<dbReference type="Gene3D" id="3.40.50.300">
    <property type="entry name" value="P-loop containing nucleotide triphosphate hydrolases"/>
    <property type="match status" value="1"/>
</dbReference>
<reference evidence="6" key="1">
    <citation type="submission" date="2020-05" db="EMBL/GenBank/DDBJ databases">
        <authorList>
            <person name="Wang L."/>
            <person name="Shao Z."/>
        </authorList>
    </citation>
    <scope>NUCLEOTIDE SEQUENCE</scope>
    <source>
        <strain evidence="6">MCCC 1A05776</strain>
    </source>
</reference>
<keyword evidence="4 6" id="KW-0067">ATP-binding</keyword>
<dbReference type="Pfam" id="PF00005">
    <property type="entry name" value="ABC_tran"/>
    <property type="match status" value="1"/>
</dbReference>